<dbReference type="SMART" id="SM00304">
    <property type="entry name" value="HAMP"/>
    <property type="match status" value="1"/>
</dbReference>
<dbReference type="InterPro" id="IPR036890">
    <property type="entry name" value="HATPase_C_sf"/>
</dbReference>
<accession>A0A1Q9LFK9</accession>
<evidence type="ECO:0000256" key="15">
    <source>
        <dbReference type="ARBA" id="ARBA00022912"/>
    </source>
</evidence>
<dbReference type="InterPro" id="IPR050980">
    <property type="entry name" value="2C_sensor_his_kinase"/>
</dbReference>
<evidence type="ECO:0000259" key="25">
    <source>
        <dbReference type="PROSITE" id="PS50885"/>
    </source>
</evidence>
<evidence type="ECO:0000256" key="17">
    <source>
        <dbReference type="ARBA" id="ARBA00023012"/>
    </source>
</evidence>
<keyword evidence="23" id="KW-0472">Membrane</keyword>
<keyword evidence="20" id="KW-0464">Manganese</keyword>
<dbReference type="Pfam" id="PF00672">
    <property type="entry name" value="HAMP"/>
    <property type="match status" value="1"/>
</dbReference>
<dbReference type="CDD" id="cd06225">
    <property type="entry name" value="HAMP"/>
    <property type="match status" value="1"/>
</dbReference>
<dbReference type="CDD" id="cd00082">
    <property type="entry name" value="HisKA"/>
    <property type="match status" value="1"/>
</dbReference>
<reference evidence="26 27" key="1">
    <citation type="submission" date="2016-10" db="EMBL/GenBank/DDBJ databases">
        <title>The Draft Genome Sequence of Actinokineospora bangkokensis 44EHWT reveals the biosynthetic pathway of antifungal compounds Thailandins with unusual extender unit butylmalonyl-CoA.</title>
        <authorList>
            <person name="Greule A."/>
            <person name="Intra B."/>
            <person name="Flemming S."/>
            <person name="Rommel M.G."/>
            <person name="Panbangred W."/>
            <person name="Bechthold A."/>
        </authorList>
    </citation>
    <scope>NUCLEOTIDE SEQUENCE [LARGE SCALE GENOMIC DNA]</scope>
    <source>
        <strain evidence="26 27">44EHW</strain>
    </source>
</reference>
<feature type="transmembrane region" description="Helical" evidence="23">
    <location>
        <begin position="148"/>
        <end position="170"/>
    </location>
</feature>
<dbReference type="EMBL" id="MKQR01000026">
    <property type="protein sequence ID" value="OLR90827.1"/>
    <property type="molecule type" value="Genomic_DNA"/>
</dbReference>
<keyword evidence="7" id="KW-0597">Phosphoprotein</keyword>
<dbReference type="PRINTS" id="PR00344">
    <property type="entry name" value="BCTRLSENSOR"/>
</dbReference>
<evidence type="ECO:0000256" key="16">
    <source>
        <dbReference type="ARBA" id="ARBA00022989"/>
    </source>
</evidence>
<dbReference type="CDD" id="cd00075">
    <property type="entry name" value="HATPase"/>
    <property type="match status" value="1"/>
</dbReference>
<keyword evidence="16 23" id="KW-1133">Transmembrane helix</keyword>
<dbReference type="SUPFAM" id="SSF47384">
    <property type="entry name" value="Homodimeric domain of signal transducing histidine kinase"/>
    <property type="match status" value="1"/>
</dbReference>
<evidence type="ECO:0000256" key="9">
    <source>
        <dbReference type="ARBA" id="ARBA00022692"/>
    </source>
</evidence>
<dbReference type="Gene3D" id="3.30.565.10">
    <property type="entry name" value="Histidine kinase-like ATPase, C-terminal domain"/>
    <property type="match status" value="1"/>
</dbReference>
<dbReference type="GO" id="GO:0005886">
    <property type="term" value="C:plasma membrane"/>
    <property type="evidence" value="ECO:0007669"/>
    <property type="project" value="UniProtKB-SubCell"/>
</dbReference>
<dbReference type="EC" id="2.7.13.3" evidence="5"/>
<dbReference type="GO" id="GO:0000155">
    <property type="term" value="F:phosphorelay sensor kinase activity"/>
    <property type="evidence" value="ECO:0007669"/>
    <property type="project" value="InterPro"/>
</dbReference>
<evidence type="ECO:0000313" key="26">
    <source>
        <dbReference type="EMBL" id="OLR90827.1"/>
    </source>
</evidence>
<keyword evidence="14" id="KW-0460">Magnesium</keyword>
<comment type="cofactor">
    <cofactor evidence="2">
        <name>Mn(2+)</name>
        <dbReference type="ChEBI" id="CHEBI:29035"/>
    </cofactor>
</comment>
<comment type="catalytic activity">
    <reaction evidence="1">
        <text>ATP + protein L-histidine = ADP + protein N-phospho-L-histidine.</text>
        <dbReference type="EC" id="2.7.13.3"/>
    </reaction>
</comment>
<dbReference type="InterPro" id="IPR003594">
    <property type="entry name" value="HATPase_dom"/>
</dbReference>
<dbReference type="Proteomes" id="UP000186040">
    <property type="component" value="Unassembled WGS sequence"/>
</dbReference>
<dbReference type="InterPro" id="IPR036097">
    <property type="entry name" value="HisK_dim/P_sf"/>
</dbReference>
<dbReference type="PANTHER" id="PTHR44936">
    <property type="entry name" value="SENSOR PROTEIN CREC"/>
    <property type="match status" value="1"/>
</dbReference>
<protein>
    <recommendedName>
        <fullName evidence="21">Signal transduction histidine-protein kinase/phosphatase MprB</fullName>
        <ecNumber evidence="5">2.7.13.3</ecNumber>
    </recommendedName>
    <alternativeName>
        <fullName evidence="22">Mycobacterial persistence regulator B</fullName>
    </alternativeName>
</protein>
<keyword evidence="17" id="KW-0902">Two-component regulatory system</keyword>
<evidence type="ECO:0000256" key="6">
    <source>
        <dbReference type="ARBA" id="ARBA00022475"/>
    </source>
</evidence>
<keyword evidence="15" id="KW-0904">Protein phosphatase</keyword>
<evidence type="ECO:0000259" key="24">
    <source>
        <dbReference type="PROSITE" id="PS50109"/>
    </source>
</evidence>
<dbReference type="FunFam" id="1.10.287.130:FF:000001">
    <property type="entry name" value="Two-component sensor histidine kinase"/>
    <property type="match status" value="1"/>
</dbReference>
<keyword evidence="13" id="KW-0067">ATP-binding</keyword>
<dbReference type="SMART" id="SM00388">
    <property type="entry name" value="HisKA"/>
    <property type="match status" value="1"/>
</dbReference>
<keyword evidence="6" id="KW-1003">Cell membrane</keyword>
<dbReference type="RefSeq" id="WP_075977498.1">
    <property type="nucleotide sequence ID" value="NZ_MKQR01000026.1"/>
</dbReference>
<name>A0A1Q9LFK9_9PSEU</name>
<dbReference type="InterPro" id="IPR003661">
    <property type="entry name" value="HisK_dim/P_dom"/>
</dbReference>
<comment type="cofactor">
    <cofactor evidence="3">
        <name>Mg(2+)</name>
        <dbReference type="ChEBI" id="CHEBI:18420"/>
    </cofactor>
</comment>
<dbReference type="GO" id="GO:0004721">
    <property type="term" value="F:phosphoprotein phosphatase activity"/>
    <property type="evidence" value="ECO:0007669"/>
    <property type="project" value="UniProtKB-KW"/>
</dbReference>
<dbReference type="SUPFAM" id="SSF158472">
    <property type="entry name" value="HAMP domain-like"/>
    <property type="match status" value="1"/>
</dbReference>
<feature type="domain" description="HAMP" evidence="25">
    <location>
        <begin position="168"/>
        <end position="220"/>
    </location>
</feature>
<evidence type="ECO:0000256" key="12">
    <source>
        <dbReference type="ARBA" id="ARBA00022801"/>
    </source>
</evidence>
<dbReference type="InterPro" id="IPR005467">
    <property type="entry name" value="His_kinase_dom"/>
</dbReference>
<evidence type="ECO:0000256" key="3">
    <source>
        <dbReference type="ARBA" id="ARBA00001946"/>
    </source>
</evidence>
<evidence type="ECO:0000256" key="11">
    <source>
        <dbReference type="ARBA" id="ARBA00022777"/>
    </source>
</evidence>
<comment type="subcellular location">
    <subcellularLocation>
        <location evidence="4">Cell membrane</location>
        <topology evidence="4">Multi-pass membrane protein</topology>
    </subcellularLocation>
</comment>
<evidence type="ECO:0000256" key="22">
    <source>
        <dbReference type="ARBA" id="ARBA00041776"/>
    </source>
</evidence>
<keyword evidence="8" id="KW-0808">Transferase</keyword>
<evidence type="ECO:0000256" key="20">
    <source>
        <dbReference type="ARBA" id="ARBA00023211"/>
    </source>
</evidence>
<dbReference type="Gene3D" id="1.10.287.130">
    <property type="match status" value="1"/>
</dbReference>
<evidence type="ECO:0000256" key="23">
    <source>
        <dbReference type="SAM" id="Phobius"/>
    </source>
</evidence>
<dbReference type="Gene3D" id="6.10.340.10">
    <property type="match status" value="1"/>
</dbReference>
<gene>
    <name evidence="26" type="ORF">BJP25_30130</name>
</gene>
<dbReference type="InterPro" id="IPR003660">
    <property type="entry name" value="HAMP_dom"/>
</dbReference>
<evidence type="ECO:0000256" key="10">
    <source>
        <dbReference type="ARBA" id="ARBA00022741"/>
    </source>
</evidence>
<keyword evidence="12" id="KW-0378">Hydrolase</keyword>
<dbReference type="PROSITE" id="PS50885">
    <property type="entry name" value="HAMP"/>
    <property type="match status" value="1"/>
</dbReference>
<dbReference type="Pfam" id="PF00512">
    <property type="entry name" value="HisKA"/>
    <property type="match status" value="1"/>
</dbReference>
<keyword evidence="9 23" id="KW-0812">Transmembrane</keyword>
<sequence>MRLAVRITLVCLLVAAVVALVGGLVSARLVATTAREATQRTLSDQADVLADQALDSAVGLRRVVDVLRGQGISVVVARGGRVLGGDGAAVVAARRAGLLSAAGPVHAVEGVGADALLVEVRQTPGGSFALVREAEAAQVARQQLVRNIVVALAIGVLVATAAGALLAALLSRPLRRTAGLATAMTAGRRDLRVPVEGPREVAEVASSVNGLADALQRTEARQRDFLLAVSHELRTPLTAVRGFAEGLADGVLSGDEAEEAGRVIETESQRLHQMIADLIDLARLGTDEFRLDLGPVDLHLLVVEAAEVWSARCAAAGVAFHTELPPQHPVVTGDHQRLRQVVDGLAENALRVTPRGQPVVLALRTTATTATLELRDGGPGLAPEDYPLAFDRGVLNAKYAATRPVGTGIGLALVHGLVSRMGGTTTAGPAPEGGACFTVDLPVAEPLRPPPPAR</sequence>
<keyword evidence="18" id="KW-0346">Stress response</keyword>
<dbReference type="PROSITE" id="PS50109">
    <property type="entry name" value="HIS_KIN"/>
    <property type="match status" value="1"/>
</dbReference>
<dbReference type="SMART" id="SM00387">
    <property type="entry name" value="HATPase_c"/>
    <property type="match status" value="1"/>
</dbReference>
<evidence type="ECO:0000256" key="4">
    <source>
        <dbReference type="ARBA" id="ARBA00004651"/>
    </source>
</evidence>
<dbReference type="SUPFAM" id="SSF55874">
    <property type="entry name" value="ATPase domain of HSP90 chaperone/DNA topoisomerase II/histidine kinase"/>
    <property type="match status" value="1"/>
</dbReference>
<evidence type="ECO:0000256" key="7">
    <source>
        <dbReference type="ARBA" id="ARBA00022553"/>
    </source>
</evidence>
<keyword evidence="27" id="KW-1185">Reference proteome</keyword>
<evidence type="ECO:0000256" key="19">
    <source>
        <dbReference type="ARBA" id="ARBA00023026"/>
    </source>
</evidence>
<proteinExistence type="predicted"/>
<dbReference type="OrthoDB" id="3190394at2"/>
<evidence type="ECO:0000313" key="27">
    <source>
        <dbReference type="Proteomes" id="UP000186040"/>
    </source>
</evidence>
<comment type="caution">
    <text evidence="26">The sequence shown here is derived from an EMBL/GenBank/DDBJ whole genome shotgun (WGS) entry which is preliminary data.</text>
</comment>
<dbReference type="AlphaFoldDB" id="A0A1Q9LFK9"/>
<evidence type="ECO:0000256" key="5">
    <source>
        <dbReference type="ARBA" id="ARBA00012438"/>
    </source>
</evidence>
<dbReference type="InterPro" id="IPR004358">
    <property type="entry name" value="Sig_transdc_His_kin-like_C"/>
</dbReference>
<dbReference type="GO" id="GO:0005524">
    <property type="term" value="F:ATP binding"/>
    <property type="evidence" value="ECO:0007669"/>
    <property type="project" value="UniProtKB-KW"/>
</dbReference>
<evidence type="ECO:0000256" key="2">
    <source>
        <dbReference type="ARBA" id="ARBA00001936"/>
    </source>
</evidence>
<feature type="domain" description="Histidine kinase" evidence="24">
    <location>
        <begin position="228"/>
        <end position="445"/>
    </location>
</feature>
<evidence type="ECO:0000256" key="1">
    <source>
        <dbReference type="ARBA" id="ARBA00000085"/>
    </source>
</evidence>
<dbReference type="Pfam" id="PF02518">
    <property type="entry name" value="HATPase_c"/>
    <property type="match status" value="1"/>
</dbReference>
<evidence type="ECO:0000256" key="18">
    <source>
        <dbReference type="ARBA" id="ARBA00023016"/>
    </source>
</evidence>
<evidence type="ECO:0000256" key="14">
    <source>
        <dbReference type="ARBA" id="ARBA00022842"/>
    </source>
</evidence>
<organism evidence="26 27">
    <name type="scientific">Actinokineospora bangkokensis</name>
    <dbReference type="NCBI Taxonomy" id="1193682"/>
    <lineage>
        <taxon>Bacteria</taxon>
        <taxon>Bacillati</taxon>
        <taxon>Actinomycetota</taxon>
        <taxon>Actinomycetes</taxon>
        <taxon>Pseudonocardiales</taxon>
        <taxon>Pseudonocardiaceae</taxon>
        <taxon>Actinokineospora</taxon>
    </lineage>
</organism>
<evidence type="ECO:0000256" key="21">
    <source>
        <dbReference type="ARBA" id="ARBA00040454"/>
    </source>
</evidence>
<dbReference type="STRING" id="1193682.BJP25_30130"/>
<keyword evidence="10" id="KW-0547">Nucleotide-binding</keyword>
<evidence type="ECO:0000256" key="8">
    <source>
        <dbReference type="ARBA" id="ARBA00022679"/>
    </source>
</evidence>
<keyword evidence="19" id="KW-0843">Virulence</keyword>
<evidence type="ECO:0000256" key="13">
    <source>
        <dbReference type="ARBA" id="ARBA00022840"/>
    </source>
</evidence>
<dbReference type="PANTHER" id="PTHR44936:SF9">
    <property type="entry name" value="SENSOR PROTEIN CREC"/>
    <property type="match status" value="1"/>
</dbReference>
<keyword evidence="11 26" id="KW-0418">Kinase</keyword>